<dbReference type="Pfam" id="PF13561">
    <property type="entry name" value="adh_short_C2"/>
    <property type="match status" value="1"/>
</dbReference>
<dbReference type="GO" id="GO:0005975">
    <property type="term" value="P:carbohydrate metabolic process"/>
    <property type="evidence" value="ECO:0007669"/>
    <property type="project" value="InterPro"/>
</dbReference>
<dbReference type="InterPro" id="IPR002509">
    <property type="entry name" value="NODB_dom"/>
</dbReference>
<name>A0A3M7LVC6_9PLEO</name>
<dbReference type="PANTHER" id="PTHR47561">
    <property type="entry name" value="POLYSACCHARIDE DEACETYLASE FAMILY PROTEIN (AFU_ORTHOLOGUE AFUA_6G05030)"/>
    <property type="match status" value="1"/>
</dbReference>
<sequence length="646" mass="70824">MRGTMSFLELEDLHVFVTGAAGGIGSAIVEEFLAQGCKVTAHDLRPNPLASTNPSLHCIQGDISSESSIQDSISQGIAHFSQPINILCANAGITDESSSYLIWDMPSSLWDSTYAVNVRGTFLTIKHFLKSIETTQLATSEEVQNVSVIVTGSECGVFGQAGHVEYASGKAGLQYGLVKTVKNEIVRLNRKARINAVAPGWVDTKLIEGRLDDPKEMWREAEATVPLRKIAQPTDVARAAAFLASHRAAGHISGQCISVDGGMEGRIVWSEDETQKTQSTAAEAKRPTADSTGEVFGTVTEGVSIASRNPSTVAIPALTSASPSQPISQPKAPKPKIKILLSVDFDAVSGWLGTGQHPDNNLADYSSGFFSAYVGVPRLLKLFAKHKIADKVTWFVPMHSAESFPKEFTAIKESGAEIGLHGYCHEGAPQLTPAQEREVLEHCISLYQELLGERPLGYRAPLYQLRESTVELLEEYSFLYDSSLAHHDSKPYFLPNLPPIRAPTYTADTPAKDWMTPLPQPHPPTSKTLVEIPANWYTEDMTPLQFWPHTPNSQGYVDVRVVENMWRDKLEWVRGEMEDGGLGEGEMCVFPLVLHPDTSGMAHVVGMVERVIRWLKVLEEEGVVEWCRYADVAGEWRERNDSLGGA</sequence>
<dbReference type="GO" id="GO:0016810">
    <property type="term" value="F:hydrolase activity, acting on carbon-nitrogen (but not peptide) bonds"/>
    <property type="evidence" value="ECO:0007669"/>
    <property type="project" value="InterPro"/>
</dbReference>
<reference evidence="2 3" key="1">
    <citation type="journal article" date="2014" name="PLoS ONE">
        <title>De novo Genome Assembly of the Fungal Plant Pathogen Pyrenophora semeniperda.</title>
        <authorList>
            <person name="Soliai M.M."/>
            <person name="Meyer S.E."/>
            <person name="Udall J.A."/>
            <person name="Elzinga D.E."/>
            <person name="Hermansen R.A."/>
            <person name="Bodily P.M."/>
            <person name="Hart A.A."/>
            <person name="Coleman C.E."/>
        </authorList>
    </citation>
    <scope>NUCLEOTIDE SEQUENCE [LARGE SCALE GENOMIC DNA]</scope>
    <source>
        <strain evidence="2 3">CCB06</strain>
        <tissue evidence="2">Mycelium</tissue>
    </source>
</reference>
<dbReference type="PANTHER" id="PTHR47561:SF2">
    <property type="entry name" value="HYPOTHETICAL POLYSACCHARIDE DEACETYLASE (EUROFUNG)"/>
    <property type="match status" value="1"/>
</dbReference>
<evidence type="ECO:0000313" key="2">
    <source>
        <dbReference type="EMBL" id="RMZ66150.1"/>
    </source>
</evidence>
<evidence type="ECO:0000259" key="1">
    <source>
        <dbReference type="Pfam" id="PF01522"/>
    </source>
</evidence>
<organism evidence="2 3">
    <name type="scientific">Pyrenophora seminiperda CCB06</name>
    <dbReference type="NCBI Taxonomy" id="1302712"/>
    <lineage>
        <taxon>Eukaryota</taxon>
        <taxon>Fungi</taxon>
        <taxon>Dikarya</taxon>
        <taxon>Ascomycota</taxon>
        <taxon>Pezizomycotina</taxon>
        <taxon>Dothideomycetes</taxon>
        <taxon>Pleosporomycetidae</taxon>
        <taxon>Pleosporales</taxon>
        <taxon>Pleosporineae</taxon>
        <taxon>Pleosporaceae</taxon>
        <taxon>Pyrenophora</taxon>
    </lineage>
</organism>
<feature type="domain" description="NodB homology" evidence="1">
    <location>
        <begin position="376"/>
        <end position="476"/>
    </location>
</feature>
<accession>A0A3M7LVC6</accession>
<gene>
    <name evidence="2" type="ORF">GMOD_00005224</name>
</gene>
<dbReference type="InterPro" id="IPR011330">
    <property type="entry name" value="Glyco_hydro/deAcase_b/a-brl"/>
</dbReference>
<dbReference type="OrthoDB" id="504708at2759"/>
<dbReference type="SUPFAM" id="SSF51735">
    <property type="entry name" value="NAD(P)-binding Rossmann-fold domains"/>
    <property type="match status" value="1"/>
</dbReference>
<dbReference type="EMBL" id="KE747806">
    <property type="protein sequence ID" value="RMZ66150.1"/>
    <property type="molecule type" value="Genomic_DNA"/>
</dbReference>
<dbReference type="PRINTS" id="PR00081">
    <property type="entry name" value="GDHRDH"/>
</dbReference>
<dbReference type="InterPro" id="IPR037950">
    <property type="entry name" value="PgdA-like"/>
</dbReference>
<protein>
    <submittedName>
        <fullName evidence="2">Polysaccharide deacetylase family</fullName>
    </submittedName>
</protein>
<dbReference type="Gene3D" id="3.40.50.720">
    <property type="entry name" value="NAD(P)-binding Rossmann-like Domain"/>
    <property type="match status" value="1"/>
</dbReference>
<dbReference type="CDD" id="cd05233">
    <property type="entry name" value="SDR_c"/>
    <property type="match status" value="1"/>
</dbReference>
<keyword evidence="3" id="KW-1185">Reference proteome</keyword>
<dbReference type="Gene3D" id="3.20.20.370">
    <property type="entry name" value="Glycoside hydrolase/deacetylase"/>
    <property type="match status" value="1"/>
</dbReference>
<dbReference type="SUPFAM" id="SSF88713">
    <property type="entry name" value="Glycoside hydrolase/deacetylase"/>
    <property type="match status" value="1"/>
</dbReference>
<dbReference type="Pfam" id="PF01522">
    <property type="entry name" value="Polysacc_deac_1"/>
    <property type="match status" value="1"/>
</dbReference>
<dbReference type="InterPro" id="IPR036291">
    <property type="entry name" value="NAD(P)-bd_dom_sf"/>
</dbReference>
<dbReference type="AlphaFoldDB" id="A0A3M7LVC6"/>
<evidence type="ECO:0000313" key="3">
    <source>
        <dbReference type="Proteomes" id="UP000265663"/>
    </source>
</evidence>
<dbReference type="InterPro" id="IPR002347">
    <property type="entry name" value="SDR_fam"/>
</dbReference>
<dbReference type="Proteomes" id="UP000265663">
    <property type="component" value="Unassembled WGS sequence"/>
</dbReference>
<dbReference type="CDD" id="cd10938">
    <property type="entry name" value="CE4_HpPgdA_like"/>
    <property type="match status" value="1"/>
</dbReference>
<proteinExistence type="predicted"/>